<feature type="compositionally biased region" description="Basic and acidic residues" evidence="1">
    <location>
        <begin position="1"/>
        <end position="14"/>
    </location>
</feature>
<organism evidence="2 3">
    <name type="scientific">Artemisia annua</name>
    <name type="common">Sweet wormwood</name>
    <dbReference type="NCBI Taxonomy" id="35608"/>
    <lineage>
        <taxon>Eukaryota</taxon>
        <taxon>Viridiplantae</taxon>
        <taxon>Streptophyta</taxon>
        <taxon>Embryophyta</taxon>
        <taxon>Tracheophyta</taxon>
        <taxon>Spermatophyta</taxon>
        <taxon>Magnoliopsida</taxon>
        <taxon>eudicotyledons</taxon>
        <taxon>Gunneridae</taxon>
        <taxon>Pentapetalae</taxon>
        <taxon>asterids</taxon>
        <taxon>campanulids</taxon>
        <taxon>Asterales</taxon>
        <taxon>Asteraceae</taxon>
        <taxon>Asteroideae</taxon>
        <taxon>Anthemideae</taxon>
        <taxon>Artemisiinae</taxon>
        <taxon>Artemisia</taxon>
    </lineage>
</organism>
<dbReference type="EMBL" id="PKPP01011709">
    <property type="protein sequence ID" value="PWA43668.1"/>
    <property type="molecule type" value="Genomic_DNA"/>
</dbReference>
<gene>
    <name evidence="2" type="ORF">CTI12_AA533520</name>
</gene>
<comment type="caution">
    <text evidence="2">The sequence shown here is derived from an EMBL/GenBank/DDBJ whole genome shotgun (WGS) entry which is preliminary data.</text>
</comment>
<dbReference type="AlphaFoldDB" id="A0A2U1L3S3"/>
<evidence type="ECO:0000313" key="3">
    <source>
        <dbReference type="Proteomes" id="UP000245207"/>
    </source>
</evidence>
<feature type="region of interest" description="Disordered" evidence="1">
    <location>
        <begin position="1"/>
        <end position="84"/>
    </location>
</feature>
<accession>A0A2U1L3S3</accession>
<feature type="compositionally biased region" description="Basic and acidic residues" evidence="1">
    <location>
        <begin position="24"/>
        <end position="51"/>
    </location>
</feature>
<name>A0A2U1L3S3_ARTAN</name>
<keyword evidence="3" id="KW-1185">Reference proteome</keyword>
<evidence type="ECO:0000313" key="2">
    <source>
        <dbReference type="EMBL" id="PWA43668.1"/>
    </source>
</evidence>
<evidence type="ECO:0000256" key="1">
    <source>
        <dbReference type="SAM" id="MobiDB-lite"/>
    </source>
</evidence>
<reference evidence="2 3" key="1">
    <citation type="journal article" date="2018" name="Mol. Plant">
        <title>The genome of Artemisia annua provides insight into the evolution of Asteraceae family and artemisinin biosynthesis.</title>
        <authorList>
            <person name="Shen Q."/>
            <person name="Zhang L."/>
            <person name="Liao Z."/>
            <person name="Wang S."/>
            <person name="Yan T."/>
            <person name="Shi P."/>
            <person name="Liu M."/>
            <person name="Fu X."/>
            <person name="Pan Q."/>
            <person name="Wang Y."/>
            <person name="Lv Z."/>
            <person name="Lu X."/>
            <person name="Zhang F."/>
            <person name="Jiang W."/>
            <person name="Ma Y."/>
            <person name="Chen M."/>
            <person name="Hao X."/>
            <person name="Li L."/>
            <person name="Tang Y."/>
            <person name="Lv G."/>
            <person name="Zhou Y."/>
            <person name="Sun X."/>
            <person name="Brodelius P.E."/>
            <person name="Rose J.K.C."/>
            <person name="Tang K."/>
        </authorList>
    </citation>
    <scope>NUCLEOTIDE SEQUENCE [LARGE SCALE GENOMIC DNA]</scope>
    <source>
        <strain evidence="3">cv. Huhao1</strain>
        <tissue evidence="2">Leaf</tissue>
    </source>
</reference>
<sequence length="84" mass="8866">MAIPKEAVRSDNNGETKASTTLNKTDDGFTEAKNRKAKGNKVDYPGDHVSEDEVSYGDNDMANSSGMPVVASSAKGRSGNGEKE</sequence>
<proteinExistence type="predicted"/>
<dbReference type="Proteomes" id="UP000245207">
    <property type="component" value="Unassembled WGS sequence"/>
</dbReference>
<protein>
    <submittedName>
        <fullName evidence="2">Uncharacterized protein</fullName>
    </submittedName>
</protein>